<comment type="cofactor">
    <cofactor evidence="1">
        <name>Mg(2+)</name>
        <dbReference type="ChEBI" id="CHEBI:18420"/>
    </cofactor>
</comment>
<dbReference type="InterPro" id="IPR050469">
    <property type="entry name" value="Diguanylate_Cyclase"/>
</dbReference>
<dbReference type="NCBIfam" id="TIGR00254">
    <property type="entry name" value="GGDEF"/>
    <property type="match status" value="1"/>
</dbReference>
<evidence type="ECO:0000313" key="8">
    <source>
        <dbReference type="EMBL" id="CAZ90498.1"/>
    </source>
</evidence>
<dbReference type="CDD" id="cd01949">
    <property type="entry name" value="GGDEF"/>
    <property type="match status" value="1"/>
</dbReference>
<dbReference type="Gene3D" id="3.30.70.270">
    <property type="match status" value="1"/>
</dbReference>
<sequence length="511" mass="56439">MRRLNLPEHAKLNGILGSSAIIARGNYLDSNRMTTAYSGKRYFFSEDKLLINVAGVFILTTLFYFFGAMLRLVDELSLFWPLNGVMAGIFARYAFLNKPLYYFICYLAMIVYDSVTTNWGISSLAVNFSNMIFIVLVARLLIRDQVRSRGTPRAINALNLFNYCLIGALLSALFGAVASIDIDDRNFLPLFADWFSEQFATGVLILPCMLTMKRPLFKEKISADKIYPLLGVAVSLFASVMVGGAGSLAFPLPALIWCAVRFTLPASCLVTFLTGVIEIVLVANSIIEINSHATVVTSQMFSARLGIATIAICPLIVSISVAAINKLMAQVSRRADYDYLTGVYSRSGLHETLKSMDENGNVPQEMSVMLLDIDYFKGINDSYGHECGDLVLAAFANKVNQIVGERGLVARMGGEEFVVFCPNAAAEEGYQIAEEIRTAVAQHPFEWKKNRLWLTVSIGLGSQARLWSSYTDAFIQLMPKADRYLYLSKNAGRNRTSAEPDVLESAAQRAG</sequence>
<feature type="transmembrane region" description="Helical" evidence="6">
    <location>
        <begin position="198"/>
        <end position="217"/>
    </location>
</feature>
<dbReference type="PANTHER" id="PTHR45138">
    <property type="entry name" value="REGULATORY COMPONENTS OF SENSORY TRANSDUCTION SYSTEM"/>
    <property type="match status" value="1"/>
</dbReference>
<dbReference type="EMBL" id="FN430672">
    <property type="protein sequence ID" value="CAZ90498.1"/>
    <property type="molecule type" value="Genomic_DNA"/>
</dbReference>
<feature type="transmembrane region" description="Helical" evidence="6">
    <location>
        <begin position="262"/>
        <end position="284"/>
    </location>
</feature>
<evidence type="ECO:0000256" key="2">
    <source>
        <dbReference type="ARBA" id="ARBA00004665"/>
    </source>
</evidence>
<keyword evidence="4" id="KW-0547">Nucleotide-binding</keyword>
<organism evidence="8">
    <name type="scientific">Siccibacter turicensis</name>
    <dbReference type="NCBI Taxonomy" id="357233"/>
    <lineage>
        <taxon>Bacteria</taxon>
        <taxon>Pseudomonadati</taxon>
        <taxon>Pseudomonadota</taxon>
        <taxon>Gammaproteobacteria</taxon>
        <taxon>Enterobacterales</taxon>
        <taxon>Enterobacteriaceae</taxon>
        <taxon>Siccibacter</taxon>
    </lineage>
</organism>
<feature type="transmembrane region" description="Helical" evidence="6">
    <location>
        <begin position="154"/>
        <end position="178"/>
    </location>
</feature>
<dbReference type="SUPFAM" id="SSF55073">
    <property type="entry name" value="Nucleotide cyclase"/>
    <property type="match status" value="1"/>
</dbReference>
<dbReference type="InterPro" id="IPR043128">
    <property type="entry name" value="Rev_trsase/Diguanyl_cyclase"/>
</dbReference>
<feature type="transmembrane region" description="Helical" evidence="6">
    <location>
        <begin position="49"/>
        <end position="72"/>
    </location>
</feature>
<dbReference type="GO" id="GO:0005886">
    <property type="term" value="C:plasma membrane"/>
    <property type="evidence" value="ECO:0007669"/>
    <property type="project" value="TreeGrafter"/>
</dbReference>
<comment type="catalytic activity">
    <reaction evidence="5">
        <text>2 GTP = 3',3'-c-di-GMP + 2 diphosphate</text>
        <dbReference type="Rhea" id="RHEA:24898"/>
        <dbReference type="ChEBI" id="CHEBI:33019"/>
        <dbReference type="ChEBI" id="CHEBI:37565"/>
        <dbReference type="ChEBI" id="CHEBI:58805"/>
        <dbReference type="EC" id="2.7.7.65"/>
    </reaction>
</comment>
<dbReference type="GO" id="GO:1902201">
    <property type="term" value="P:negative regulation of bacterial-type flagellum-dependent cell motility"/>
    <property type="evidence" value="ECO:0007669"/>
    <property type="project" value="TreeGrafter"/>
</dbReference>
<feature type="transmembrane region" description="Helical" evidence="6">
    <location>
        <begin position="305"/>
        <end position="324"/>
    </location>
</feature>
<accession>C7C510</accession>
<dbReference type="EC" id="2.7.7.65" evidence="3"/>
<dbReference type="GO" id="GO:0052621">
    <property type="term" value="F:diguanylate cyclase activity"/>
    <property type="evidence" value="ECO:0007669"/>
    <property type="project" value="UniProtKB-EC"/>
</dbReference>
<keyword evidence="4" id="KW-0342">GTP-binding</keyword>
<evidence type="ECO:0000256" key="5">
    <source>
        <dbReference type="ARBA" id="ARBA00034247"/>
    </source>
</evidence>
<dbReference type="InterPro" id="IPR029787">
    <property type="entry name" value="Nucleotide_cyclase"/>
</dbReference>
<dbReference type="GO" id="GO:0005525">
    <property type="term" value="F:GTP binding"/>
    <property type="evidence" value="ECO:0007669"/>
    <property type="project" value="UniProtKB-KW"/>
</dbReference>
<evidence type="ECO:0000256" key="3">
    <source>
        <dbReference type="ARBA" id="ARBA00012528"/>
    </source>
</evidence>
<comment type="pathway">
    <text evidence="2">Purine metabolism; 3',5'-cyclic di-GMP biosynthesis.</text>
</comment>
<evidence type="ECO:0000256" key="6">
    <source>
        <dbReference type="SAM" id="Phobius"/>
    </source>
</evidence>
<dbReference type="SMART" id="SM00267">
    <property type="entry name" value="GGDEF"/>
    <property type="match status" value="1"/>
</dbReference>
<feature type="domain" description="GGDEF" evidence="7">
    <location>
        <begin position="364"/>
        <end position="501"/>
    </location>
</feature>
<name>C7C510_9ENTR</name>
<evidence type="ECO:0000256" key="1">
    <source>
        <dbReference type="ARBA" id="ARBA00001946"/>
    </source>
</evidence>
<dbReference type="PANTHER" id="PTHR45138:SF9">
    <property type="entry name" value="DIGUANYLATE CYCLASE DGCM-RELATED"/>
    <property type="match status" value="1"/>
</dbReference>
<gene>
    <name evidence="8" type="primary">yneF</name>
</gene>
<feature type="transmembrane region" description="Helical" evidence="6">
    <location>
        <begin position="229"/>
        <end position="250"/>
    </location>
</feature>
<dbReference type="GO" id="GO:0043709">
    <property type="term" value="P:cell adhesion involved in single-species biofilm formation"/>
    <property type="evidence" value="ECO:0007669"/>
    <property type="project" value="TreeGrafter"/>
</dbReference>
<dbReference type="Pfam" id="PF00990">
    <property type="entry name" value="GGDEF"/>
    <property type="match status" value="1"/>
</dbReference>
<keyword evidence="6" id="KW-0472">Membrane</keyword>
<keyword evidence="6" id="KW-0812">Transmembrane</keyword>
<reference evidence="8" key="1">
    <citation type="submission" date="2009-07" db="EMBL/GenBank/DDBJ databases">
        <title>Pigment operon comparison of three Enterobacter species.</title>
        <authorList>
            <person name="Lehner A."/>
            <person name="Tischler P."/>
            <person name="Rattei T."/>
            <person name="Stephan R."/>
        </authorList>
    </citation>
    <scope>NUCLEOTIDE SEQUENCE</scope>
    <source>
        <strain evidence="8">LMG 23730T</strain>
    </source>
</reference>
<evidence type="ECO:0000259" key="7">
    <source>
        <dbReference type="PROSITE" id="PS50887"/>
    </source>
</evidence>
<dbReference type="InterPro" id="IPR000160">
    <property type="entry name" value="GGDEF_dom"/>
</dbReference>
<evidence type="ECO:0000256" key="4">
    <source>
        <dbReference type="ARBA" id="ARBA00023134"/>
    </source>
</evidence>
<dbReference type="PROSITE" id="PS50887">
    <property type="entry name" value="GGDEF"/>
    <property type="match status" value="1"/>
</dbReference>
<keyword evidence="6" id="KW-1133">Transmembrane helix</keyword>
<proteinExistence type="predicted"/>
<dbReference type="FunFam" id="3.30.70.270:FF:000001">
    <property type="entry name" value="Diguanylate cyclase domain protein"/>
    <property type="match status" value="1"/>
</dbReference>
<protein>
    <recommendedName>
        <fullName evidence="3">diguanylate cyclase</fullName>
        <ecNumber evidence="3">2.7.7.65</ecNumber>
    </recommendedName>
</protein>
<feature type="transmembrane region" description="Helical" evidence="6">
    <location>
        <begin position="121"/>
        <end position="142"/>
    </location>
</feature>
<dbReference type="AlphaFoldDB" id="C7C510"/>
<feature type="transmembrane region" description="Helical" evidence="6">
    <location>
        <begin position="78"/>
        <end position="95"/>
    </location>
</feature>